<feature type="region of interest" description="Disordered" evidence="1">
    <location>
        <begin position="170"/>
        <end position="236"/>
    </location>
</feature>
<dbReference type="AlphaFoldDB" id="A0A9P6BYS2"/>
<evidence type="ECO:0000313" key="3">
    <source>
        <dbReference type="Proteomes" id="UP000807342"/>
    </source>
</evidence>
<evidence type="ECO:0000256" key="1">
    <source>
        <dbReference type="SAM" id="MobiDB-lite"/>
    </source>
</evidence>
<evidence type="ECO:0000313" key="2">
    <source>
        <dbReference type="EMBL" id="KAF9442944.1"/>
    </source>
</evidence>
<name>A0A9P6BYS2_9AGAR</name>
<dbReference type="Proteomes" id="UP000807342">
    <property type="component" value="Unassembled WGS sequence"/>
</dbReference>
<feature type="compositionally biased region" description="Pro residues" evidence="1">
    <location>
        <begin position="192"/>
        <end position="202"/>
    </location>
</feature>
<reference evidence="2" key="1">
    <citation type="submission" date="2020-11" db="EMBL/GenBank/DDBJ databases">
        <authorList>
            <consortium name="DOE Joint Genome Institute"/>
            <person name="Ahrendt S."/>
            <person name="Riley R."/>
            <person name="Andreopoulos W."/>
            <person name="Labutti K."/>
            <person name="Pangilinan J."/>
            <person name="Ruiz-Duenas F.J."/>
            <person name="Barrasa J.M."/>
            <person name="Sanchez-Garcia M."/>
            <person name="Camarero S."/>
            <person name="Miyauchi S."/>
            <person name="Serrano A."/>
            <person name="Linde D."/>
            <person name="Babiker R."/>
            <person name="Drula E."/>
            <person name="Ayuso-Fernandez I."/>
            <person name="Pacheco R."/>
            <person name="Padilla G."/>
            <person name="Ferreira P."/>
            <person name="Barriuso J."/>
            <person name="Kellner H."/>
            <person name="Castanera R."/>
            <person name="Alfaro M."/>
            <person name="Ramirez L."/>
            <person name="Pisabarro A.G."/>
            <person name="Kuo A."/>
            <person name="Tritt A."/>
            <person name="Lipzen A."/>
            <person name="He G."/>
            <person name="Yan M."/>
            <person name="Ng V."/>
            <person name="Cullen D."/>
            <person name="Martin F."/>
            <person name="Rosso M.-N."/>
            <person name="Henrissat B."/>
            <person name="Hibbett D."/>
            <person name="Martinez A.T."/>
            <person name="Grigoriev I.V."/>
        </authorList>
    </citation>
    <scope>NUCLEOTIDE SEQUENCE</scope>
    <source>
        <strain evidence="2">MF-IS2</strain>
    </source>
</reference>
<feature type="compositionally biased region" description="Polar residues" evidence="1">
    <location>
        <begin position="174"/>
        <end position="186"/>
    </location>
</feature>
<sequence length="431" mass="46731">MSLLSEQTVQDAFHSYLKSSLTHAKIERLLDADILSSAEGDLMITGPALCLYFAALRCTTNPPSVPLPRSSTKSSSSGSAPIDLSEQNCPPTFKPFLRVWAQTVPSIQSLVPEHQHDLARIICDLPPLSRPPNQSLNGIAAELRAVALEISQRRSFQDRYASDLQAALDAGSVPGSTRNGQSTNGSLRAAFVPPPVYEPEPTTPISVTHSDSASMLSPTSSISRQFPRTPSPSPSPTILSAAAPAIEFIRETMYAALGDTLELFPSLRTLLRTDAPRAYFASVSLAILFVSTRAVDRDNQAIIGVLGAPLSLAQCPAELRPLMLELIGIGEQAREVAEEDDRVAMERVQEGEAMVGEEETRMERVRKILLEGVASEYQRRSAESGERRRSVEGRAVAFANRIGELAVRMTALPAFRARQDVVFQVLGGIGW</sequence>
<dbReference type="EMBL" id="MU151541">
    <property type="protein sequence ID" value="KAF9442944.1"/>
    <property type="molecule type" value="Genomic_DNA"/>
</dbReference>
<protein>
    <submittedName>
        <fullName evidence="2">Uncharacterized protein</fullName>
    </submittedName>
</protein>
<keyword evidence="3" id="KW-1185">Reference proteome</keyword>
<feature type="compositionally biased region" description="Low complexity" evidence="1">
    <location>
        <begin position="67"/>
        <end position="81"/>
    </location>
</feature>
<comment type="caution">
    <text evidence="2">The sequence shown here is derived from an EMBL/GenBank/DDBJ whole genome shotgun (WGS) entry which is preliminary data.</text>
</comment>
<gene>
    <name evidence="2" type="ORF">P691DRAFT_764734</name>
</gene>
<organism evidence="2 3">
    <name type="scientific">Macrolepiota fuliginosa MF-IS2</name>
    <dbReference type="NCBI Taxonomy" id="1400762"/>
    <lineage>
        <taxon>Eukaryota</taxon>
        <taxon>Fungi</taxon>
        <taxon>Dikarya</taxon>
        <taxon>Basidiomycota</taxon>
        <taxon>Agaricomycotina</taxon>
        <taxon>Agaricomycetes</taxon>
        <taxon>Agaricomycetidae</taxon>
        <taxon>Agaricales</taxon>
        <taxon>Agaricineae</taxon>
        <taxon>Agaricaceae</taxon>
        <taxon>Macrolepiota</taxon>
    </lineage>
</organism>
<feature type="region of interest" description="Disordered" evidence="1">
    <location>
        <begin position="63"/>
        <end position="87"/>
    </location>
</feature>
<accession>A0A9P6BYS2</accession>
<proteinExistence type="predicted"/>
<feature type="compositionally biased region" description="Polar residues" evidence="1">
    <location>
        <begin position="205"/>
        <end position="228"/>
    </location>
</feature>
<dbReference type="OrthoDB" id="3360715at2759"/>